<dbReference type="PANTHER" id="PTHR10285">
    <property type="entry name" value="URIDINE KINASE"/>
    <property type="match status" value="1"/>
</dbReference>
<dbReference type="InterPro" id="IPR006083">
    <property type="entry name" value="PRK/URK"/>
</dbReference>
<dbReference type="RefSeq" id="WP_092483778.1">
    <property type="nucleotide sequence ID" value="NZ_FOYM01000015.1"/>
</dbReference>
<dbReference type="CDD" id="cd02028">
    <property type="entry name" value="UMPK_like"/>
    <property type="match status" value="1"/>
</dbReference>
<dbReference type="Pfam" id="PF00485">
    <property type="entry name" value="PRK"/>
    <property type="match status" value="1"/>
</dbReference>
<dbReference type="CDD" id="cd01667">
    <property type="entry name" value="TGS_ThrRS"/>
    <property type="match status" value="1"/>
</dbReference>
<dbReference type="Gene3D" id="3.40.50.300">
    <property type="entry name" value="P-loop containing nucleotide triphosphate hydrolases"/>
    <property type="match status" value="1"/>
</dbReference>
<dbReference type="Proteomes" id="UP000199584">
    <property type="component" value="Unassembled WGS sequence"/>
</dbReference>
<keyword evidence="2" id="KW-0808">Transferase</keyword>
<name>A0A1I6DQX5_9FIRM</name>
<dbReference type="InterPro" id="IPR027417">
    <property type="entry name" value="P-loop_NTPase"/>
</dbReference>
<dbReference type="GO" id="GO:0016301">
    <property type="term" value="F:kinase activity"/>
    <property type="evidence" value="ECO:0007669"/>
    <property type="project" value="UniProtKB-KW"/>
</dbReference>
<dbReference type="EMBL" id="FOYM01000015">
    <property type="protein sequence ID" value="SFR07762.1"/>
    <property type="molecule type" value="Genomic_DNA"/>
</dbReference>
<dbReference type="SMART" id="SM00382">
    <property type="entry name" value="AAA"/>
    <property type="match status" value="1"/>
</dbReference>
<dbReference type="PRINTS" id="PR00988">
    <property type="entry name" value="URIDINKINASE"/>
</dbReference>
<keyword evidence="3" id="KW-1185">Reference proteome</keyword>
<dbReference type="AlphaFoldDB" id="A0A1I6DQX5"/>
<dbReference type="SUPFAM" id="SSF55186">
    <property type="entry name" value="ThrRS/AlaRS common domain"/>
    <property type="match status" value="1"/>
</dbReference>
<protein>
    <submittedName>
        <fullName evidence="2">Uridine kinase</fullName>
    </submittedName>
</protein>
<evidence type="ECO:0000259" key="1">
    <source>
        <dbReference type="SMART" id="SM00382"/>
    </source>
</evidence>
<dbReference type="OrthoDB" id="9764644at2"/>
<dbReference type="GO" id="GO:0005524">
    <property type="term" value="F:ATP binding"/>
    <property type="evidence" value="ECO:0007669"/>
    <property type="project" value="InterPro"/>
</dbReference>
<organism evidence="2 3">
    <name type="scientific">Desulfoscipio geothermicus DSM 3669</name>
    <dbReference type="NCBI Taxonomy" id="1121426"/>
    <lineage>
        <taxon>Bacteria</taxon>
        <taxon>Bacillati</taxon>
        <taxon>Bacillota</taxon>
        <taxon>Clostridia</taxon>
        <taxon>Eubacteriales</taxon>
        <taxon>Desulfallaceae</taxon>
        <taxon>Desulfoscipio</taxon>
    </lineage>
</organism>
<dbReference type="InterPro" id="IPR018163">
    <property type="entry name" value="Thr/Ala-tRNA-synth_IIc_edit"/>
</dbReference>
<accession>A0A1I6DQX5</accession>
<proteinExistence type="predicted"/>
<dbReference type="Gene3D" id="3.30.980.10">
    <property type="entry name" value="Threonyl-trna Synthetase, Chain A, domain 2"/>
    <property type="match status" value="1"/>
</dbReference>
<gene>
    <name evidence="2" type="ORF">SAMN05660706_11529</name>
</gene>
<sequence length="562" mass="64085">MAQNIKAAENKTGIVRVILAGGGTREVPRGTPLLEVLSHDKTPRRSPVVAALVNNVLKGLRSVLDKDSTVEFVDLESEHGMRVYTRSLVMLLVRAASEVLPGSEVRVEHTLGNGLYGEINYRRPLRSADIAAIEKRMFEIVQADEPIISRWVEKEELESLLRASGQLDKLDLLRYRKSSTIKIHTCGWFHDFTYGNMAPGTGCLKVFRLRFYMPGFILELPRRGNPLVVPDYVEQGKLANIYYESEKWGRILEVRNVVQLNKALEEDRGSNLIRVAEAFHEKKIGEIADRIARDVDRIRIVLIAGPSSSGKTTFAQRLGVQLRIHGIRPVPISLDDYFVDRELTPKDENGEYDFESLDAIERGLFNEHLISLVQGEEIELPVYDFKAGRRKNSGRFLKLEDRDLLIVEGIHGLNDELTSSIPKGRKFKIYVSALTQLNLDNHNRIPTTDLRILRRIVRDYNFRGYSALETMRRWPSVRRGEERHIFPFQESADVMFNSALVYELAVLKGYAEPVLDMVGPENREYAVARRLRRFLSYFVPISCEEVPSNSIIREFIGGSCFV</sequence>
<evidence type="ECO:0000313" key="2">
    <source>
        <dbReference type="EMBL" id="SFR07762.1"/>
    </source>
</evidence>
<evidence type="ECO:0000313" key="3">
    <source>
        <dbReference type="Proteomes" id="UP000199584"/>
    </source>
</evidence>
<dbReference type="SUPFAM" id="SSF52540">
    <property type="entry name" value="P-loop containing nucleoside triphosphate hydrolases"/>
    <property type="match status" value="1"/>
</dbReference>
<dbReference type="InterPro" id="IPR003593">
    <property type="entry name" value="AAA+_ATPase"/>
</dbReference>
<reference evidence="3" key="1">
    <citation type="submission" date="2016-10" db="EMBL/GenBank/DDBJ databases">
        <authorList>
            <person name="Varghese N."/>
            <person name="Submissions S."/>
        </authorList>
    </citation>
    <scope>NUCLEOTIDE SEQUENCE [LARGE SCALE GENOMIC DNA]</scope>
    <source>
        <strain evidence="3">DSM 3669</strain>
    </source>
</reference>
<keyword evidence="2" id="KW-0418">Kinase</keyword>
<feature type="domain" description="AAA+ ATPase" evidence="1">
    <location>
        <begin position="297"/>
        <end position="458"/>
    </location>
</feature>
<dbReference type="STRING" id="39060.SAMN05660706_11529"/>